<dbReference type="GeneTree" id="ENSGT00390000004585"/>
<protein>
    <submittedName>
        <fullName evidence="2">Chromosome 1 open reading frame 115</fullName>
    </submittedName>
</protein>
<feature type="compositionally biased region" description="Basic and acidic residues" evidence="1">
    <location>
        <begin position="11"/>
        <end position="28"/>
    </location>
</feature>
<dbReference type="PANTHER" id="PTHR14680:SF1">
    <property type="entry name" value="REQUIRED FOR DRUG-INDUCED DEATH PROTEIN 1"/>
    <property type="match status" value="1"/>
</dbReference>
<evidence type="ECO:0000313" key="3">
    <source>
        <dbReference type="Proteomes" id="UP000694620"/>
    </source>
</evidence>
<feature type="region of interest" description="Disordered" evidence="1">
    <location>
        <begin position="66"/>
        <end position="89"/>
    </location>
</feature>
<gene>
    <name evidence="2" type="primary">C1orf115</name>
</gene>
<sequence length="132" mass="15304">MKRGHKFKAKLQSEDESRIVDVHEEVRDPLSGLNTSNDGQRGEAEKSRRSAKHVHFAFLPDKYEPLEEEDEEKETRKAEKKHKKKKKYKKYRKNVGKALRFGWRCLVLGLQGFTAGYSAPFTSASTLIPEKR</sequence>
<reference evidence="2" key="3">
    <citation type="submission" date="2025-09" db="UniProtKB">
        <authorList>
            <consortium name="Ensembl"/>
        </authorList>
    </citation>
    <scope>IDENTIFICATION</scope>
</reference>
<reference evidence="2" key="1">
    <citation type="submission" date="2021-06" db="EMBL/GenBank/DDBJ databases">
        <authorList>
            <consortium name="Wellcome Sanger Institute Data Sharing"/>
        </authorList>
    </citation>
    <scope>NUCLEOTIDE SEQUENCE [LARGE SCALE GENOMIC DNA]</scope>
</reference>
<reference evidence="2" key="2">
    <citation type="submission" date="2025-08" db="UniProtKB">
        <authorList>
            <consortium name="Ensembl"/>
        </authorList>
    </citation>
    <scope>IDENTIFICATION</scope>
</reference>
<evidence type="ECO:0000256" key="1">
    <source>
        <dbReference type="SAM" id="MobiDB-lite"/>
    </source>
</evidence>
<dbReference type="Pfam" id="PF15828">
    <property type="entry name" value="RDD1"/>
    <property type="match status" value="1"/>
</dbReference>
<keyword evidence="3" id="KW-1185">Reference proteome</keyword>
<dbReference type="PANTHER" id="PTHR14680">
    <property type="entry name" value="SI:DKEY-126G1.9-RELATED"/>
    <property type="match status" value="1"/>
</dbReference>
<feature type="region of interest" description="Disordered" evidence="1">
    <location>
        <begin position="1"/>
        <end position="51"/>
    </location>
</feature>
<accession>A0A8C4SWN2</accession>
<dbReference type="AlphaFoldDB" id="A0A8C4SWN2"/>
<dbReference type="Proteomes" id="UP000694620">
    <property type="component" value="Chromosome 15"/>
</dbReference>
<proteinExistence type="predicted"/>
<dbReference type="InterPro" id="IPR031667">
    <property type="entry name" value="RDD1"/>
</dbReference>
<dbReference type="Ensembl" id="ENSECRT00000022923.1">
    <property type="protein sequence ID" value="ENSECRP00000022448.1"/>
    <property type="gene ID" value="ENSECRG00000015182.1"/>
</dbReference>
<name>A0A8C4SWN2_ERPCA</name>
<dbReference type="OrthoDB" id="8904409at2759"/>
<feature type="compositionally biased region" description="Basic residues" evidence="1">
    <location>
        <begin position="78"/>
        <end position="89"/>
    </location>
</feature>
<evidence type="ECO:0000313" key="2">
    <source>
        <dbReference type="Ensembl" id="ENSECRP00000022448.1"/>
    </source>
</evidence>
<organism evidence="2 3">
    <name type="scientific">Erpetoichthys calabaricus</name>
    <name type="common">Rope fish</name>
    <name type="synonym">Calamoichthys calabaricus</name>
    <dbReference type="NCBI Taxonomy" id="27687"/>
    <lineage>
        <taxon>Eukaryota</taxon>
        <taxon>Metazoa</taxon>
        <taxon>Chordata</taxon>
        <taxon>Craniata</taxon>
        <taxon>Vertebrata</taxon>
        <taxon>Euteleostomi</taxon>
        <taxon>Actinopterygii</taxon>
        <taxon>Polypteriformes</taxon>
        <taxon>Polypteridae</taxon>
        <taxon>Erpetoichthys</taxon>
    </lineage>
</organism>